<gene>
    <name evidence="2" type="ORF">FC60_GL001171</name>
</gene>
<dbReference type="InterPro" id="IPR029044">
    <property type="entry name" value="Nucleotide-diphossugar_trans"/>
</dbReference>
<protein>
    <recommendedName>
        <fullName evidence="1">Glycosyltransferase GT-D fold domain-containing protein</fullName>
    </recommendedName>
</protein>
<dbReference type="EMBL" id="AZFN01000030">
    <property type="protein sequence ID" value="KRM00604.1"/>
    <property type="molecule type" value="Genomic_DNA"/>
</dbReference>
<feature type="domain" description="Glycosyltransferase GT-D fold" evidence="1">
    <location>
        <begin position="243"/>
        <end position="463"/>
    </location>
</feature>
<dbReference type="Proteomes" id="UP000051739">
    <property type="component" value="Unassembled WGS sequence"/>
</dbReference>
<evidence type="ECO:0000259" key="1">
    <source>
        <dbReference type="Pfam" id="PF08759"/>
    </source>
</evidence>
<evidence type="ECO:0000313" key="3">
    <source>
        <dbReference type="Proteomes" id="UP000051739"/>
    </source>
</evidence>
<proteinExistence type="predicted"/>
<evidence type="ECO:0000313" key="2">
    <source>
        <dbReference type="EMBL" id="KRM00604.1"/>
    </source>
</evidence>
<dbReference type="InterPro" id="IPR014869">
    <property type="entry name" value="GT-D"/>
</dbReference>
<dbReference type="AlphaFoldDB" id="A0A0R1VFE3"/>
<reference evidence="2 3" key="1">
    <citation type="journal article" date="2015" name="Genome Announc.">
        <title>Expanding the biotechnology potential of lactobacilli through comparative genomics of 213 strains and associated genera.</title>
        <authorList>
            <person name="Sun Z."/>
            <person name="Harris H.M."/>
            <person name="McCann A."/>
            <person name="Guo C."/>
            <person name="Argimon S."/>
            <person name="Zhang W."/>
            <person name="Yang X."/>
            <person name="Jeffery I.B."/>
            <person name="Cooney J.C."/>
            <person name="Kagawa T.F."/>
            <person name="Liu W."/>
            <person name="Song Y."/>
            <person name="Salvetti E."/>
            <person name="Wrobel A."/>
            <person name="Rasinkangas P."/>
            <person name="Parkhill J."/>
            <person name="Rea M.C."/>
            <person name="O'Sullivan O."/>
            <person name="Ritari J."/>
            <person name="Douillard F.P."/>
            <person name="Paul Ross R."/>
            <person name="Yang R."/>
            <person name="Briner A.E."/>
            <person name="Felis G.E."/>
            <person name="de Vos W.M."/>
            <person name="Barrangou R."/>
            <person name="Klaenhammer T.R."/>
            <person name="Caufield P.W."/>
            <person name="Cui Y."/>
            <person name="Zhang H."/>
            <person name="O'Toole P.W."/>
        </authorList>
    </citation>
    <scope>NUCLEOTIDE SEQUENCE [LARGE SCALE GENOMIC DNA]</scope>
    <source>
        <strain evidence="2 3">DSM 16045</strain>
    </source>
</reference>
<sequence>MVNAVLGDRIREIEAGQYNYQIGADYVQSLHQVPLADVDRQPDHVIWHFTTDDKPWNEFSMGRGRQLWWDYANLEWSEIVTHQRPAADAPEYQLKCMIFTQSGVVDDLERLIQEYPQIKFTIAAWTDMWFGLTRLQNYTNVRLLPKFISYQLREQALANDVFLDITPSGEQQIIDHFKTLDKPVLSYHGLANHFTTYEQFSDALRQLAHLPRVVQPAGLNGVYLRVKPLEASLDYILQHHCSVARFGDGEFLMMRGYSIPYQYYVPELGRRLRRLAGRTSDDQFMVCMPDVFERPDRYTTDMWNFWQGVDLGVVKECCTADWYGSTFISRPYIDQADKSRAGIAFDKLKRLWQDQDVLIVEGSTTRSGVGNDLFTGAKSIQRIIAPSHHCFNIYDELLEKVSEQAQDRLVLLMLGPTAKVLAEDLAQAGFWAIDIGHLDSEYEWYRMGAQTKVKLANKHTAEFNLDEGIEFADDPGYRAQIVADLSGEDRV</sequence>
<dbReference type="Gene3D" id="3.90.550.10">
    <property type="entry name" value="Spore Coat Polysaccharide Biosynthesis Protein SpsA, Chain A"/>
    <property type="match status" value="1"/>
</dbReference>
<accession>A0A0R1VFE3</accession>
<keyword evidence="3" id="KW-1185">Reference proteome</keyword>
<name>A0A0R1VFE3_9LACO</name>
<dbReference type="PATRIC" id="fig|1423749.3.peg.1194"/>
<dbReference type="NCBIfam" id="TIGR03728">
    <property type="entry name" value="glyco_access_1"/>
    <property type="match status" value="1"/>
</dbReference>
<dbReference type="SUPFAM" id="SSF53448">
    <property type="entry name" value="Nucleotide-diphospho-sugar transferases"/>
    <property type="match status" value="1"/>
</dbReference>
<comment type="caution">
    <text evidence="2">The sequence shown here is derived from an EMBL/GenBank/DDBJ whole genome shotgun (WGS) entry which is preliminary data.</text>
</comment>
<organism evidence="2 3">
    <name type="scientific">Limosilactobacillus gastricus DSM 16045</name>
    <dbReference type="NCBI Taxonomy" id="1423749"/>
    <lineage>
        <taxon>Bacteria</taxon>
        <taxon>Bacillati</taxon>
        <taxon>Bacillota</taxon>
        <taxon>Bacilli</taxon>
        <taxon>Lactobacillales</taxon>
        <taxon>Lactobacillaceae</taxon>
        <taxon>Limosilactobacillus</taxon>
    </lineage>
</organism>
<dbReference type="RefSeq" id="WP_056937951.1">
    <property type="nucleotide sequence ID" value="NZ_AZFN01000030.1"/>
</dbReference>
<dbReference type="Pfam" id="PF08759">
    <property type="entry name" value="GT-D"/>
    <property type="match status" value="1"/>
</dbReference>